<keyword evidence="5" id="KW-1185">Reference proteome</keyword>
<gene>
    <name evidence="4" type="ORF">QNI29_00170</name>
</gene>
<evidence type="ECO:0000256" key="2">
    <source>
        <dbReference type="ARBA" id="ARBA00022801"/>
    </source>
</evidence>
<evidence type="ECO:0000313" key="5">
    <source>
        <dbReference type="Proteomes" id="UP001236652"/>
    </source>
</evidence>
<evidence type="ECO:0000256" key="1">
    <source>
        <dbReference type="ARBA" id="ARBA00006336"/>
    </source>
</evidence>
<dbReference type="GO" id="GO:0016787">
    <property type="term" value="F:hydrolase activity"/>
    <property type="evidence" value="ECO:0007669"/>
    <property type="project" value="UniProtKB-KW"/>
</dbReference>
<organism evidence="4 5">
    <name type="scientific">Pontibacillus chungwhensis</name>
    <dbReference type="NCBI Taxonomy" id="265426"/>
    <lineage>
        <taxon>Bacteria</taxon>
        <taxon>Bacillati</taxon>
        <taxon>Bacillota</taxon>
        <taxon>Bacilli</taxon>
        <taxon>Bacillales</taxon>
        <taxon>Bacillaceae</taxon>
        <taxon>Pontibacillus</taxon>
    </lineage>
</organism>
<dbReference type="InterPro" id="IPR000868">
    <property type="entry name" value="Isochorismatase-like_dom"/>
</dbReference>
<dbReference type="SUPFAM" id="SSF52499">
    <property type="entry name" value="Isochorismatase-like hydrolases"/>
    <property type="match status" value="1"/>
</dbReference>
<dbReference type="EMBL" id="CP126446">
    <property type="protein sequence ID" value="WIF98170.1"/>
    <property type="molecule type" value="Genomic_DNA"/>
</dbReference>
<proteinExistence type="inferred from homology"/>
<evidence type="ECO:0000313" key="4">
    <source>
        <dbReference type="EMBL" id="WIF98170.1"/>
    </source>
</evidence>
<dbReference type="InterPro" id="IPR036380">
    <property type="entry name" value="Isochorismatase-like_sf"/>
</dbReference>
<evidence type="ECO:0000259" key="3">
    <source>
        <dbReference type="Pfam" id="PF00857"/>
    </source>
</evidence>
<reference evidence="4 5" key="1">
    <citation type="submission" date="2023-05" db="EMBL/GenBank/DDBJ databases">
        <title>Comparative genomics reveals the evidence of polycyclic aromatic hydrocarbons degradation in moderately halophilic genus Pontibacillus.</title>
        <authorList>
            <person name="Yang H."/>
            <person name="Qian Z."/>
        </authorList>
    </citation>
    <scope>NUCLEOTIDE SEQUENCE [LARGE SCALE GENOMIC DNA]</scope>
    <source>
        <strain evidence="5">HN14</strain>
    </source>
</reference>
<dbReference type="InterPro" id="IPR050272">
    <property type="entry name" value="Isochorismatase-like_hydrls"/>
</dbReference>
<dbReference type="Proteomes" id="UP001236652">
    <property type="component" value="Chromosome"/>
</dbReference>
<accession>A0ABY8V0K5</accession>
<comment type="similarity">
    <text evidence="1">Belongs to the isochorismatase family.</text>
</comment>
<dbReference type="PANTHER" id="PTHR43540:SF6">
    <property type="entry name" value="ISOCHORISMATASE-LIKE DOMAIN-CONTAINING PROTEIN"/>
    <property type="match status" value="1"/>
</dbReference>
<protein>
    <submittedName>
        <fullName evidence="4">Isochorismatase family cysteine hydrolase</fullName>
        <ecNumber evidence="4">3.-.-.-</ecNumber>
    </submittedName>
</protein>
<sequence length="179" mass="20653">MMKTKRTAILFIDLINDFQFQHGSTLLNECHSMLPNILRLKSYANKHNLPIIYINDHYKLWQADLDRIVDKCRNEQNHTFLNQIIPAQSDYFLIKPKHSAFHQTALQALLVELKVDHLIISGIAGNICVLFTANDAYMREYTLHVPSDCIASNDPEDNIYALKMMKNVLKADVSPIRKT</sequence>
<dbReference type="EC" id="3.-.-.-" evidence="4"/>
<dbReference type="PANTHER" id="PTHR43540">
    <property type="entry name" value="PEROXYUREIDOACRYLATE/UREIDOACRYLATE AMIDOHYDROLASE-RELATED"/>
    <property type="match status" value="1"/>
</dbReference>
<dbReference type="Pfam" id="PF00857">
    <property type="entry name" value="Isochorismatase"/>
    <property type="match status" value="1"/>
</dbReference>
<keyword evidence="2 4" id="KW-0378">Hydrolase</keyword>
<dbReference type="Gene3D" id="3.40.50.850">
    <property type="entry name" value="Isochorismatase-like"/>
    <property type="match status" value="1"/>
</dbReference>
<dbReference type="CDD" id="cd00431">
    <property type="entry name" value="cysteine_hydrolases"/>
    <property type="match status" value="1"/>
</dbReference>
<feature type="domain" description="Isochorismatase-like" evidence="3">
    <location>
        <begin position="7"/>
        <end position="167"/>
    </location>
</feature>
<name>A0ABY8V0K5_9BACI</name>